<keyword evidence="4" id="KW-0274">FAD</keyword>
<sequence>MTTQTQFSAPSSILIVGSGVFGLTTAYALAHRPAFAQTSITVVDRAESDSTEDGNAFPARDAASVDTSRIIRSDYADPAYAALAAEAQRHWRRASRPEDLGAEGRYTESGLVLVADAAPADPSPVSGVAPPVHQEKAKKSGMEYVRASWENVRALSAHDPQFAGRIRELPDAAAIREAVGTGGSSGSWGYVNETAGWADAAKSMAWLYERVRRTGRVSFVRGTVTRLVSNYDDGSSATVTGIELSDDRTLSADLVMLATGAWTASLLDLGGQAVATGQVLAYMDITEEEQEKLARMPTLLNLSTGLFIITPSNRILKIARHGYGYLNPTAFSTAPLNSPPSTAKESSQRRSVSFPATSVSDPTLSIPEEGAAALRQALREMVPFPNLHDRPFTRTRLCWYSDTPTADFIVSYHPRVRGLFVATGDSGHGFKFLPVLGDKIVDVLEGHCPPEFREKWAWKDAKPEGRLDEQQIFTEDGSRGGVPGLILENELRKASD</sequence>
<dbReference type="PANTHER" id="PTHR10961:SF46">
    <property type="entry name" value="PEROXISOMAL SARCOSINE OXIDASE"/>
    <property type="match status" value="1"/>
</dbReference>
<name>A0ABR3XNM2_9PEZI</name>
<comment type="cofactor">
    <cofactor evidence="1">
        <name>FAD</name>
        <dbReference type="ChEBI" id="CHEBI:57692"/>
    </cofactor>
</comment>
<evidence type="ECO:0000256" key="3">
    <source>
        <dbReference type="ARBA" id="ARBA00022630"/>
    </source>
</evidence>
<evidence type="ECO:0000313" key="9">
    <source>
        <dbReference type="EMBL" id="KAL1877335.1"/>
    </source>
</evidence>
<dbReference type="InterPro" id="IPR036188">
    <property type="entry name" value="FAD/NAD-bd_sf"/>
</dbReference>
<evidence type="ECO:0000256" key="5">
    <source>
        <dbReference type="ARBA" id="ARBA00023002"/>
    </source>
</evidence>
<keyword evidence="5" id="KW-0560">Oxidoreductase</keyword>
<comment type="similarity">
    <text evidence="2">Belongs to the MSOX/MTOX family.</text>
</comment>
<evidence type="ECO:0000256" key="2">
    <source>
        <dbReference type="ARBA" id="ARBA00010989"/>
    </source>
</evidence>
<keyword evidence="10" id="KW-1185">Reference proteome</keyword>
<comment type="caution">
    <text evidence="9">The sequence shown here is derived from an EMBL/GenBank/DDBJ whole genome shotgun (WGS) entry which is preliminary data.</text>
</comment>
<protein>
    <recommendedName>
        <fullName evidence="8">FAD dependent oxidoreductase domain-containing protein</fullName>
    </recommendedName>
</protein>
<dbReference type="PANTHER" id="PTHR10961">
    <property type="entry name" value="PEROXISOMAL SARCOSINE OXIDASE"/>
    <property type="match status" value="1"/>
</dbReference>
<keyword evidence="7" id="KW-0472">Membrane</keyword>
<feature type="region of interest" description="Disordered" evidence="6">
    <location>
        <begin position="336"/>
        <end position="362"/>
    </location>
</feature>
<gene>
    <name evidence="9" type="ORF">VTK73DRAFT_8788</name>
</gene>
<dbReference type="InterPro" id="IPR006076">
    <property type="entry name" value="FAD-dep_OxRdtase"/>
</dbReference>
<reference evidence="9 10" key="1">
    <citation type="journal article" date="2024" name="Commun. Biol.">
        <title>Comparative genomic analysis of thermophilic fungi reveals convergent evolutionary adaptations and gene losses.</title>
        <authorList>
            <person name="Steindorff A.S."/>
            <person name="Aguilar-Pontes M.V."/>
            <person name="Robinson A.J."/>
            <person name="Andreopoulos B."/>
            <person name="LaButti K."/>
            <person name="Kuo A."/>
            <person name="Mondo S."/>
            <person name="Riley R."/>
            <person name="Otillar R."/>
            <person name="Haridas S."/>
            <person name="Lipzen A."/>
            <person name="Grimwood J."/>
            <person name="Schmutz J."/>
            <person name="Clum A."/>
            <person name="Reid I.D."/>
            <person name="Moisan M.C."/>
            <person name="Butler G."/>
            <person name="Nguyen T.T.M."/>
            <person name="Dewar K."/>
            <person name="Conant G."/>
            <person name="Drula E."/>
            <person name="Henrissat B."/>
            <person name="Hansel C."/>
            <person name="Singer S."/>
            <person name="Hutchinson M.I."/>
            <person name="de Vries R.P."/>
            <person name="Natvig D.O."/>
            <person name="Powell A.J."/>
            <person name="Tsang A."/>
            <person name="Grigoriev I.V."/>
        </authorList>
    </citation>
    <scope>NUCLEOTIDE SEQUENCE [LARGE SCALE GENOMIC DNA]</scope>
    <source>
        <strain evidence="9 10">ATCC 24622</strain>
    </source>
</reference>
<dbReference type="Proteomes" id="UP001586593">
    <property type="component" value="Unassembled WGS sequence"/>
</dbReference>
<evidence type="ECO:0000256" key="7">
    <source>
        <dbReference type="SAM" id="Phobius"/>
    </source>
</evidence>
<dbReference type="InterPro" id="IPR045170">
    <property type="entry name" value="MTOX"/>
</dbReference>
<keyword evidence="7" id="KW-0812">Transmembrane</keyword>
<dbReference type="Gene3D" id="3.50.50.60">
    <property type="entry name" value="FAD/NAD(P)-binding domain"/>
    <property type="match status" value="1"/>
</dbReference>
<feature type="domain" description="FAD dependent oxidoreductase" evidence="8">
    <location>
        <begin position="13"/>
        <end position="442"/>
    </location>
</feature>
<keyword evidence="3" id="KW-0285">Flavoprotein</keyword>
<evidence type="ECO:0000313" key="10">
    <source>
        <dbReference type="Proteomes" id="UP001586593"/>
    </source>
</evidence>
<evidence type="ECO:0000256" key="1">
    <source>
        <dbReference type="ARBA" id="ARBA00001974"/>
    </source>
</evidence>
<dbReference type="Pfam" id="PF01266">
    <property type="entry name" value="DAO"/>
    <property type="match status" value="1"/>
</dbReference>
<dbReference type="SUPFAM" id="SSF51905">
    <property type="entry name" value="FAD/NAD(P)-binding domain"/>
    <property type="match status" value="1"/>
</dbReference>
<accession>A0ABR3XNM2</accession>
<feature type="transmembrane region" description="Helical" evidence="7">
    <location>
        <begin position="12"/>
        <end position="30"/>
    </location>
</feature>
<proteinExistence type="inferred from homology"/>
<organism evidence="9 10">
    <name type="scientific">Phialemonium thermophilum</name>
    <dbReference type="NCBI Taxonomy" id="223376"/>
    <lineage>
        <taxon>Eukaryota</taxon>
        <taxon>Fungi</taxon>
        <taxon>Dikarya</taxon>
        <taxon>Ascomycota</taxon>
        <taxon>Pezizomycotina</taxon>
        <taxon>Sordariomycetes</taxon>
        <taxon>Sordariomycetidae</taxon>
        <taxon>Cephalothecales</taxon>
        <taxon>Cephalothecaceae</taxon>
        <taxon>Phialemonium</taxon>
    </lineage>
</organism>
<evidence type="ECO:0000259" key="8">
    <source>
        <dbReference type="Pfam" id="PF01266"/>
    </source>
</evidence>
<evidence type="ECO:0000256" key="6">
    <source>
        <dbReference type="SAM" id="MobiDB-lite"/>
    </source>
</evidence>
<evidence type="ECO:0000256" key="4">
    <source>
        <dbReference type="ARBA" id="ARBA00022827"/>
    </source>
</evidence>
<dbReference type="EMBL" id="JAZHXJ010000067">
    <property type="protein sequence ID" value="KAL1877335.1"/>
    <property type="molecule type" value="Genomic_DNA"/>
</dbReference>
<keyword evidence="7" id="KW-1133">Transmembrane helix</keyword>
<dbReference type="Gene3D" id="3.30.9.10">
    <property type="entry name" value="D-Amino Acid Oxidase, subunit A, domain 2"/>
    <property type="match status" value="1"/>
</dbReference>